<sequence length="57" mass="6730">MRQYIDNETAKRDAITIVTVGLTHDEENQIRALIKSIERKRSHEKRSRLLHNIIFGN</sequence>
<organism evidence="1 2">
    <name type="scientific">Ruminiclostridium sufflavum DSM 19573</name>
    <dbReference type="NCBI Taxonomy" id="1121337"/>
    <lineage>
        <taxon>Bacteria</taxon>
        <taxon>Bacillati</taxon>
        <taxon>Bacillota</taxon>
        <taxon>Clostridia</taxon>
        <taxon>Eubacteriales</taxon>
        <taxon>Oscillospiraceae</taxon>
        <taxon>Ruminiclostridium</taxon>
    </lineage>
</organism>
<accession>A0A318XZN8</accession>
<evidence type="ECO:0000313" key="1">
    <source>
        <dbReference type="EMBL" id="PYG88470.1"/>
    </source>
</evidence>
<name>A0A318XZN8_9FIRM</name>
<gene>
    <name evidence="1" type="ORF">LY28_01319</name>
</gene>
<protein>
    <submittedName>
        <fullName evidence="1">Uncharacterized protein</fullName>
    </submittedName>
</protein>
<evidence type="ECO:0000313" key="2">
    <source>
        <dbReference type="Proteomes" id="UP000248132"/>
    </source>
</evidence>
<reference evidence="1 2" key="1">
    <citation type="submission" date="2018-06" db="EMBL/GenBank/DDBJ databases">
        <title>Genomic Encyclopedia of Type Strains, Phase I: the one thousand microbial genomes (KMG-I) project.</title>
        <authorList>
            <person name="Kyrpides N."/>
        </authorList>
    </citation>
    <scope>NUCLEOTIDE SEQUENCE [LARGE SCALE GENOMIC DNA]</scope>
    <source>
        <strain evidence="1 2">DSM 19573</strain>
    </source>
</reference>
<proteinExistence type="predicted"/>
<comment type="caution">
    <text evidence="1">The sequence shown here is derived from an EMBL/GenBank/DDBJ whole genome shotgun (WGS) entry which is preliminary data.</text>
</comment>
<dbReference type="EMBL" id="QKMR01000006">
    <property type="protein sequence ID" value="PYG88470.1"/>
    <property type="molecule type" value="Genomic_DNA"/>
</dbReference>
<dbReference type="AlphaFoldDB" id="A0A318XZN8"/>
<keyword evidence="2" id="KW-1185">Reference proteome</keyword>
<dbReference type="Proteomes" id="UP000248132">
    <property type="component" value="Unassembled WGS sequence"/>
</dbReference>
<dbReference type="RefSeq" id="WP_165835512.1">
    <property type="nucleotide sequence ID" value="NZ_QKMR01000006.1"/>
</dbReference>